<dbReference type="STRING" id="133381.A0A2T9ZD94"/>
<dbReference type="InterPro" id="IPR035647">
    <property type="entry name" value="EFG_III/V"/>
</dbReference>
<dbReference type="SUPFAM" id="SSF54211">
    <property type="entry name" value="Ribosomal protein S5 domain 2-like"/>
    <property type="match status" value="1"/>
</dbReference>
<evidence type="ECO:0000256" key="6">
    <source>
        <dbReference type="ARBA" id="ARBA00023242"/>
    </source>
</evidence>
<dbReference type="PROSITE" id="PS51722">
    <property type="entry name" value="G_TR_2"/>
    <property type="match status" value="1"/>
</dbReference>
<keyword evidence="11" id="KW-1185">Reference proteome</keyword>
<keyword evidence="5" id="KW-0508">mRNA splicing</keyword>
<dbReference type="InterPro" id="IPR004161">
    <property type="entry name" value="EFTu-like_2"/>
</dbReference>
<protein>
    <recommendedName>
        <fullName evidence="9">Tr-type G domain-containing protein</fullName>
    </recommendedName>
</protein>
<dbReference type="PANTHER" id="PTHR42908:SF6">
    <property type="entry name" value="116 KDA U5 SMALL NUCLEAR RIBONUCLEOPROTEIN COMPONENT"/>
    <property type="match status" value="1"/>
</dbReference>
<comment type="subcellular location">
    <subcellularLocation>
        <location evidence="1">Nucleus</location>
    </subcellularLocation>
</comment>
<evidence type="ECO:0000256" key="5">
    <source>
        <dbReference type="ARBA" id="ARBA00023187"/>
    </source>
</evidence>
<dbReference type="GO" id="GO:0071007">
    <property type="term" value="C:U2-type catalytic step 2 spliceosome"/>
    <property type="evidence" value="ECO:0007669"/>
    <property type="project" value="TreeGrafter"/>
</dbReference>
<dbReference type="InterPro" id="IPR020568">
    <property type="entry name" value="Ribosomal_Su5_D2-typ_SF"/>
</dbReference>
<dbReference type="Gene3D" id="3.30.70.870">
    <property type="entry name" value="Elongation Factor G (Translational Gtpase), domain 3"/>
    <property type="match status" value="1"/>
</dbReference>
<dbReference type="FunFam" id="2.40.30.10:FF:000029">
    <property type="entry name" value="116 kDa U5 small nuclear ribonucleoprotein component"/>
    <property type="match status" value="1"/>
</dbReference>
<dbReference type="Gene3D" id="3.30.230.10">
    <property type="match status" value="1"/>
</dbReference>
<feature type="region of interest" description="Disordered" evidence="8">
    <location>
        <begin position="1"/>
        <end position="56"/>
    </location>
</feature>
<dbReference type="FunFam" id="3.30.230.10:FF:000009">
    <property type="entry name" value="116 kDa U5 small nuclear ribonucleoprotein component"/>
    <property type="match status" value="1"/>
</dbReference>
<dbReference type="FunFam" id="3.90.1430.10:FF:000003">
    <property type="entry name" value="Elongation factor 2"/>
    <property type="match status" value="1"/>
</dbReference>
<dbReference type="SUPFAM" id="SSF54980">
    <property type="entry name" value="EF-G C-terminal domain-like"/>
    <property type="match status" value="2"/>
</dbReference>
<dbReference type="CDD" id="cd04090">
    <property type="entry name" value="EF2_II_snRNP"/>
    <property type="match status" value="1"/>
</dbReference>
<proteinExistence type="predicted"/>
<dbReference type="InterPro" id="IPR014721">
    <property type="entry name" value="Ribsml_uS5_D2-typ_fold_subgr"/>
</dbReference>
<dbReference type="SMART" id="SM00838">
    <property type="entry name" value="EFG_C"/>
    <property type="match status" value="1"/>
</dbReference>
<evidence type="ECO:0000256" key="1">
    <source>
        <dbReference type="ARBA" id="ARBA00004123"/>
    </source>
</evidence>
<sequence length="998" mass="111665">MNDSNYDEFGNYLGPVLSSSESEDEFSDYDKSSQAQSEAEQSDVDMNADESPSDSQDIIQYQGKSQNQVVLHEDKKYYPDAQDVYGPDVEIIVNDEDAQPLTEPIIAPIEEKQFTLLKEDLPETFYSKEFLVDSLSYPSMSRQVAIVGHLHHGKTGFIDMLVASTHPWKEWHDAPPKATNSVNNSREPVSKNGFTMVQTFERKRGISTKAMPISLVMQNSKGKSLLINLFDTPGHVNFIDEVSAALRLCDGVVLVVDAIEGVMSNTEQVIKMAIRENLKIALVVNKIDRIVLELKLPPKDAYYKLKHTIEEVNSVISKVPGSVPEMRLSPELGNVCFSSSEYGWCFSLESFASKYLQQWNSTLKPTDFAKRLWGDIYYNPDTRKFVPKSKNEGLERSFVHFILEPVYKIHTQVIGEDEPELRPTLESLGIFLSKKEYKLNIPFLLRRVMSEFIGFPSGFVDMCEKHIPSPLENSSSKVNSLYLGLEDKDTTNEIAACSPNGPLMIHITKLYPSVDASELFAFGRVFSGTVQRGQTVLVLGEGYTDGDEEEITEAVVEDLWVFESRYRIPVAQMQAGNWVLIRGIDGSISKTATVTCKADLDKFSVSIFKPFQFPSNAVMKIAIEPVNPSELPKMLTGLRKISKTYPMSITKVEESGEHVIFGTGETYLDCVLHDLRILYSGIDIKVSDPIVAFRETVSETSAIKCFVDSPNKRNRLTMICEPLESMITTDLEAGNVSLKWPVKKLGHHFEENYGWDILAARSIWAFGPDEEFGTNILVDDTLPTETSKAHLRSVKESIKQGFYWASREGPLCEEPIRSTNFKLLAADLATEPILRGGGQIIPTARKVCYASFISAAPRLLEPVYSVEIQAPADCVSSVYAVLAKRRGHVTHDIPKPGSPLYTVKALLPIIDSFGFETDLRIHTNGQAFCQQSFDHWQVVPGDPLDKGIVLNSLQPSTGTQLAREFMVKTRRRKGLSDDISIDKYLDDPVLIELAQSVL</sequence>
<dbReference type="InterPro" id="IPR009000">
    <property type="entry name" value="Transl_B-barrel_sf"/>
</dbReference>
<dbReference type="InterPro" id="IPR005517">
    <property type="entry name" value="Transl_elong_EFG/EF2_IV"/>
</dbReference>
<dbReference type="InterPro" id="IPR027417">
    <property type="entry name" value="P-loop_NTPase"/>
</dbReference>
<dbReference type="GO" id="GO:0005829">
    <property type="term" value="C:cytosol"/>
    <property type="evidence" value="ECO:0007669"/>
    <property type="project" value="TreeGrafter"/>
</dbReference>
<dbReference type="SUPFAM" id="SSF50447">
    <property type="entry name" value="Translation proteins"/>
    <property type="match status" value="1"/>
</dbReference>
<dbReference type="AlphaFoldDB" id="A0A2T9ZD94"/>
<dbReference type="FunFam" id="3.30.70.870:FF:000002">
    <property type="entry name" value="Translation elongation factor 2"/>
    <property type="match status" value="1"/>
</dbReference>
<dbReference type="GO" id="GO:0000398">
    <property type="term" value="P:mRNA splicing, via spliceosome"/>
    <property type="evidence" value="ECO:0007669"/>
    <property type="project" value="TreeGrafter"/>
</dbReference>
<dbReference type="Gene3D" id="3.40.50.300">
    <property type="entry name" value="P-loop containing nucleotide triphosphate hydrolases"/>
    <property type="match status" value="1"/>
</dbReference>
<dbReference type="Pfam" id="PF00009">
    <property type="entry name" value="GTP_EFTU"/>
    <property type="match status" value="1"/>
</dbReference>
<dbReference type="Pfam" id="PF16004">
    <property type="entry name" value="EFTUD2"/>
    <property type="match status" value="1"/>
</dbReference>
<dbReference type="InterPro" id="IPR035655">
    <property type="entry name" value="U5-116kDa_C"/>
</dbReference>
<dbReference type="GO" id="GO:0030623">
    <property type="term" value="F:U5 snRNA binding"/>
    <property type="evidence" value="ECO:0007669"/>
    <property type="project" value="TreeGrafter"/>
</dbReference>
<keyword evidence="4" id="KW-0342">GTP-binding</keyword>
<dbReference type="InterPro" id="IPR000795">
    <property type="entry name" value="T_Tr_GTP-bd_dom"/>
</dbReference>
<evidence type="ECO:0000256" key="7">
    <source>
        <dbReference type="ARBA" id="ARBA00055641"/>
    </source>
</evidence>
<keyword evidence="6" id="KW-0539">Nucleus</keyword>
<dbReference type="Pfam" id="PF03144">
    <property type="entry name" value="GTP_EFTU_D2"/>
    <property type="match status" value="1"/>
</dbReference>
<dbReference type="Pfam" id="PF00679">
    <property type="entry name" value="EFG_C"/>
    <property type="match status" value="1"/>
</dbReference>
<organism evidence="10 11">
    <name type="scientific">Smittium megazygosporum</name>
    <dbReference type="NCBI Taxonomy" id="133381"/>
    <lineage>
        <taxon>Eukaryota</taxon>
        <taxon>Fungi</taxon>
        <taxon>Fungi incertae sedis</taxon>
        <taxon>Zoopagomycota</taxon>
        <taxon>Kickxellomycotina</taxon>
        <taxon>Harpellomycetes</taxon>
        <taxon>Harpellales</taxon>
        <taxon>Legeriomycetaceae</taxon>
        <taxon>Smittium</taxon>
    </lineage>
</organism>
<dbReference type="EMBL" id="MBFS01000421">
    <property type="protein sequence ID" value="PVV02545.1"/>
    <property type="molecule type" value="Genomic_DNA"/>
</dbReference>
<feature type="compositionally biased region" description="Acidic residues" evidence="8">
    <location>
        <begin position="40"/>
        <end position="52"/>
    </location>
</feature>
<evidence type="ECO:0000256" key="8">
    <source>
        <dbReference type="SAM" id="MobiDB-lite"/>
    </source>
</evidence>
<evidence type="ECO:0000313" key="11">
    <source>
        <dbReference type="Proteomes" id="UP000245609"/>
    </source>
</evidence>
<dbReference type="CDD" id="cd04098">
    <property type="entry name" value="eEF2_C_snRNP"/>
    <property type="match status" value="1"/>
</dbReference>
<name>A0A2T9ZD94_9FUNG</name>
<keyword evidence="2" id="KW-0507">mRNA processing</keyword>
<dbReference type="GO" id="GO:0005525">
    <property type="term" value="F:GTP binding"/>
    <property type="evidence" value="ECO:0007669"/>
    <property type="project" value="UniProtKB-KW"/>
</dbReference>
<dbReference type="PRINTS" id="PR00315">
    <property type="entry name" value="ELONGATNFCT"/>
</dbReference>
<comment type="caution">
    <text evidence="10">The sequence shown here is derived from an EMBL/GenBank/DDBJ whole genome shotgun (WGS) entry which is preliminary data.</text>
</comment>
<gene>
    <name evidence="10" type="ORF">BB560_002997</name>
</gene>
<dbReference type="OrthoDB" id="364892at2759"/>
<dbReference type="CDD" id="cd01683">
    <property type="entry name" value="EF2_IV_snRNP"/>
    <property type="match status" value="1"/>
</dbReference>
<feature type="domain" description="Tr-type G" evidence="9">
    <location>
        <begin position="139"/>
        <end position="420"/>
    </location>
</feature>
<dbReference type="NCBIfam" id="TIGR00231">
    <property type="entry name" value="small_GTP"/>
    <property type="match status" value="1"/>
</dbReference>
<dbReference type="GO" id="GO:0003924">
    <property type="term" value="F:GTPase activity"/>
    <property type="evidence" value="ECO:0007669"/>
    <property type="project" value="InterPro"/>
</dbReference>
<dbReference type="PANTHER" id="PTHR42908">
    <property type="entry name" value="TRANSLATION ELONGATION FACTOR-RELATED"/>
    <property type="match status" value="1"/>
</dbReference>
<dbReference type="Gene3D" id="3.30.70.240">
    <property type="match status" value="1"/>
</dbReference>
<dbReference type="InterPro" id="IPR031950">
    <property type="entry name" value="EFTUD2_N"/>
</dbReference>
<dbReference type="SUPFAM" id="SSF52540">
    <property type="entry name" value="P-loop containing nucleoside triphosphate hydrolases"/>
    <property type="match status" value="1"/>
</dbReference>
<evidence type="ECO:0000256" key="4">
    <source>
        <dbReference type="ARBA" id="ARBA00023134"/>
    </source>
</evidence>
<dbReference type="GO" id="GO:0000974">
    <property type="term" value="C:Prp19 complex"/>
    <property type="evidence" value="ECO:0007669"/>
    <property type="project" value="UniProtKB-ARBA"/>
</dbReference>
<dbReference type="CDD" id="cd04167">
    <property type="entry name" value="Snu114p"/>
    <property type="match status" value="1"/>
</dbReference>
<dbReference type="Gene3D" id="3.90.1430.10">
    <property type="entry name" value="Yeast translation eEF2 (G' domain)"/>
    <property type="match status" value="1"/>
</dbReference>
<dbReference type="FunFam" id="3.40.50.300:FF:000646">
    <property type="entry name" value="U5 small nuclear ribonucleoprotein component"/>
    <property type="match status" value="1"/>
</dbReference>
<reference evidence="10 11" key="1">
    <citation type="journal article" date="2018" name="MBio">
        <title>Comparative Genomics Reveals the Core Gene Toolbox for the Fungus-Insect Symbiosis.</title>
        <authorList>
            <person name="Wang Y."/>
            <person name="Stata M."/>
            <person name="Wang W."/>
            <person name="Stajich J.E."/>
            <person name="White M.M."/>
            <person name="Moncalvo J.M."/>
        </authorList>
    </citation>
    <scope>NUCLEOTIDE SEQUENCE [LARGE SCALE GENOMIC DNA]</scope>
    <source>
        <strain evidence="10 11">SC-DP-2</strain>
    </source>
</reference>
<dbReference type="FunFam" id="3.30.70.240:FF:000004">
    <property type="entry name" value="116 kDa U5 small nuclear ribonucleoprotein"/>
    <property type="match status" value="1"/>
</dbReference>
<dbReference type="SMART" id="SM00889">
    <property type="entry name" value="EFG_IV"/>
    <property type="match status" value="1"/>
</dbReference>
<evidence type="ECO:0000256" key="3">
    <source>
        <dbReference type="ARBA" id="ARBA00022741"/>
    </source>
</evidence>
<dbReference type="InterPro" id="IPR000640">
    <property type="entry name" value="EFG_V-like"/>
</dbReference>
<dbReference type="Proteomes" id="UP000245609">
    <property type="component" value="Unassembled WGS sequence"/>
</dbReference>
<dbReference type="InterPro" id="IPR044121">
    <property type="entry name" value="Snu114_GTP-bd"/>
</dbReference>
<evidence type="ECO:0000256" key="2">
    <source>
        <dbReference type="ARBA" id="ARBA00022664"/>
    </source>
</evidence>
<accession>A0A2T9ZD94</accession>
<dbReference type="Gene3D" id="2.40.30.10">
    <property type="entry name" value="Translation factors"/>
    <property type="match status" value="1"/>
</dbReference>
<comment type="function">
    <text evidence="7">Component of the U5 snRNP complex required for pre-mRNA splicing. Binds GTP.</text>
</comment>
<dbReference type="Pfam" id="PF03764">
    <property type="entry name" value="EFG_IV"/>
    <property type="match status" value="1"/>
</dbReference>
<keyword evidence="3" id="KW-0547">Nucleotide-binding</keyword>
<evidence type="ECO:0000259" key="9">
    <source>
        <dbReference type="PROSITE" id="PS51722"/>
    </source>
</evidence>
<dbReference type="InterPro" id="IPR005225">
    <property type="entry name" value="Small_GTP-bd"/>
</dbReference>
<dbReference type="GO" id="GO:0046540">
    <property type="term" value="C:U4/U6 x U5 tri-snRNP complex"/>
    <property type="evidence" value="ECO:0007669"/>
    <property type="project" value="TreeGrafter"/>
</dbReference>
<evidence type="ECO:0000313" key="10">
    <source>
        <dbReference type="EMBL" id="PVV02545.1"/>
    </source>
</evidence>